<dbReference type="PANTHER" id="PTHR42743">
    <property type="entry name" value="AMINO-ACID AMINOTRANSFERASE"/>
    <property type="match status" value="1"/>
</dbReference>
<evidence type="ECO:0000313" key="15">
    <source>
        <dbReference type="EMBL" id="ROP84570.1"/>
    </source>
</evidence>
<dbReference type="InterPro" id="IPR043132">
    <property type="entry name" value="BCAT-like_C"/>
</dbReference>
<evidence type="ECO:0000256" key="1">
    <source>
        <dbReference type="ARBA" id="ARBA00001933"/>
    </source>
</evidence>
<comment type="pathway">
    <text evidence="3 14">Amino-acid biosynthesis; L-isoleucine biosynthesis; L-isoleucine from 2-oxobutanoate: step 4/4.</text>
</comment>
<comment type="catalytic activity">
    <reaction evidence="12 14">
        <text>L-isoleucine + 2-oxoglutarate = (S)-3-methyl-2-oxopentanoate + L-glutamate</text>
        <dbReference type="Rhea" id="RHEA:24801"/>
        <dbReference type="ChEBI" id="CHEBI:16810"/>
        <dbReference type="ChEBI" id="CHEBI:29985"/>
        <dbReference type="ChEBI" id="CHEBI:35146"/>
        <dbReference type="ChEBI" id="CHEBI:58045"/>
        <dbReference type="EC" id="2.6.1.42"/>
    </reaction>
</comment>
<dbReference type="InterPro" id="IPR005785">
    <property type="entry name" value="B_amino_transI"/>
</dbReference>
<evidence type="ECO:0000313" key="16">
    <source>
        <dbReference type="Proteomes" id="UP000278222"/>
    </source>
</evidence>
<dbReference type="UniPathway" id="UPA00049">
    <property type="reaction ID" value="UER00062"/>
</dbReference>
<dbReference type="RefSeq" id="WP_123692597.1">
    <property type="nucleotide sequence ID" value="NZ_AP019700.1"/>
</dbReference>
<evidence type="ECO:0000256" key="11">
    <source>
        <dbReference type="ARBA" id="ARBA00048212"/>
    </source>
</evidence>
<evidence type="ECO:0000256" key="9">
    <source>
        <dbReference type="ARBA" id="ARBA00022898"/>
    </source>
</evidence>
<name>A0A3N1L0S4_9PROT</name>
<evidence type="ECO:0000256" key="8">
    <source>
        <dbReference type="ARBA" id="ARBA00022679"/>
    </source>
</evidence>
<dbReference type="OrthoDB" id="9805628at2"/>
<dbReference type="GO" id="GO:0052656">
    <property type="term" value="F:L-isoleucine-2-oxoglutarate transaminase activity"/>
    <property type="evidence" value="ECO:0007669"/>
    <property type="project" value="RHEA"/>
</dbReference>
<evidence type="ECO:0000256" key="3">
    <source>
        <dbReference type="ARBA" id="ARBA00004824"/>
    </source>
</evidence>
<comment type="cofactor">
    <cofactor evidence="1 14">
        <name>pyridoxal 5'-phosphate</name>
        <dbReference type="ChEBI" id="CHEBI:597326"/>
    </cofactor>
</comment>
<keyword evidence="9 14" id="KW-0663">Pyridoxal phosphate</keyword>
<dbReference type="GO" id="GO:0052654">
    <property type="term" value="F:L-leucine-2-oxoglutarate transaminase activity"/>
    <property type="evidence" value="ECO:0007669"/>
    <property type="project" value="RHEA"/>
</dbReference>
<evidence type="ECO:0000256" key="13">
    <source>
        <dbReference type="ARBA" id="ARBA00049229"/>
    </source>
</evidence>
<gene>
    <name evidence="14" type="primary">ilvE</name>
    <name evidence="15" type="ORF">EDC65_3924</name>
</gene>
<dbReference type="UniPathway" id="UPA00047">
    <property type="reaction ID" value="UER00058"/>
</dbReference>
<protein>
    <recommendedName>
        <fullName evidence="14">Branched-chain-amino-acid aminotransferase</fullName>
        <shortName evidence="14">BCAT</shortName>
        <ecNumber evidence="14">2.6.1.42</ecNumber>
    </recommendedName>
</protein>
<dbReference type="InterPro" id="IPR001544">
    <property type="entry name" value="Aminotrans_IV"/>
</dbReference>
<comment type="caution">
    <text evidence="15">The sequence shown here is derived from an EMBL/GenBank/DDBJ whole genome shotgun (WGS) entry which is preliminary data.</text>
</comment>
<dbReference type="Gene3D" id="3.30.470.10">
    <property type="match status" value="1"/>
</dbReference>
<dbReference type="Gene3D" id="3.20.10.10">
    <property type="entry name" value="D-amino Acid Aminotransferase, subunit A, domain 2"/>
    <property type="match status" value="1"/>
</dbReference>
<dbReference type="NCBIfam" id="TIGR01122">
    <property type="entry name" value="ilvE_I"/>
    <property type="match status" value="1"/>
</dbReference>
<dbReference type="GO" id="GO:0009097">
    <property type="term" value="P:isoleucine biosynthetic process"/>
    <property type="evidence" value="ECO:0007669"/>
    <property type="project" value="UniProtKB-UniPathway"/>
</dbReference>
<evidence type="ECO:0000256" key="14">
    <source>
        <dbReference type="RuleBase" id="RU364094"/>
    </source>
</evidence>
<dbReference type="SUPFAM" id="SSF56752">
    <property type="entry name" value="D-aminoacid aminotransferase-like PLP-dependent enzymes"/>
    <property type="match status" value="1"/>
</dbReference>
<keyword evidence="10 14" id="KW-0100">Branched-chain amino acid biosynthesis</keyword>
<dbReference type="InterPro" id="IPR050571">
    <property type="entry name" value="Class-IV_PLP-Dep_Aminotrnsfr"/>
</dbReference>
<sequence length="297" mass="32302">MIGDIVYVNGQFVARDEAKVSVFDHGFIYGDGAFEGLQIVNGRVFLLKEHLKRLFDSVRYLGFEIPMTAEALRDIIVETARRNGLRDGYVRPIITRGAGPLGIRNMAQLGPPTVVVMCQHESIEGRREKWNRGITAQVVSVRRVAPAGFDSRAKTCNYINNILAYLEAQAAGAETALMLDAEGYVAEAYSSNIFIVKDGAVVTPALGHILGGITRSTLLGICRELGIPASEGRLTTYDLLTADEVFECGTMAEVRPLIRINGRTISNGSPGPMARRLHEVLRGMMESGLHGEPVGDA</sequence>
<keyword evidence="7 14" id="KW-0032">Aminotransferase</keyword>
<comment type="pathway">
    <text evidence="4 14">Amino-acid biosynthesis; L-valine biosynthesis; L-valine from pyruvate: step 4/4.</text>
</comment>
<evidence type="ECO:0000256" key="12">
    <source>
        <dbReference type="ARBA" id="ARBA00048798"/>
    </source>
</evidence>
<dbReference type="EMBL" id="RJKX01000015">
    <property type="protein sequence ID" value="ROP84570.1"/>
    <property type="molecule type" value="Genomic_DNA"/>
</dbReference>
<keyword evidence="14" id="KW-0028">Amino-acid biosynthesis</keyword>
<dbReference type="GO" id="GO:0052655">
    <property type="term" value="F:L-valine-2-oxoglutarate transaminase activity"/>
    <property type="evidence" value="ECO:0007669"/>
    <property type="project" value="RHEA"/>
</dbReference>
<comment type="function">
    <text evidence="2 14">Acts on leucine, isoleucine and valine.</text>
</comment>
<dbReference type="GO" id="GO:0009098">
    <property type="term" value="P:L-leucine biosynthetic process"/>
    <property type="evidence" value="ECO:0007669"/>
    <property type="project" value="UniProtKB-UniPathway"/>
</dbReference>
<dbReference type="UniPathway" id="UPA00048">
    <property type="reaction ID" value="UER00073"/>
</dbReference>
<dbReference type="EC" id="2.6.1.42" evidence="14"/>
<evidence type="ECO:0000256" key="5">
    <source>
        <dbReference type="ARBA" id="ARBA00005072"/>
    </source>
</evidence>
<comment type="catalytic activity">
    <reaction evidence="13 14">
        <text>L-leucine + 2-oxoglutarate = 4-methyl-2-oxopentanoate + L-glutamate</text>
        <dbReference type="Rhea" id="RHEA:18321"/>
        <dbReference type="ChEBI" id="CHEBI:16810"/>
        <dbReference type="ChEBI" id="CHEBI:17865"/>
        <dbReference type="ChEBI" id="CHEBI:29985"/>
        <dbReference type="ChEBI" id="CHEBI:57427"/>
        <dbReference type="EC" id="2.6.1.42"/>
    </reaction>
</comment>
<evidence type="ECO:0000256" key="10">
    <source>
        <dbReference type="ARBA" id="ARBA00023304"/>
    </source>
</evidence>
<dbReference type="GO" id="GO:0009099">
    <property type="term" value="P:L-valine biosynthetic process"/>
    <property type="evidence" value="ECO:0007669"/>
    <property type="project" value="UniProtKB-UniPathway"/>
</dbReference>
<evidence type="ECO:0000256" key="4">
    <source>
        <dbReference type="ARBA" id="ARBA00004931"/>
    </source>
</evidence>
<comment type="pathway">
    <text evidence="5 14">Amino-acid biosynthesis; L-leucine biosynthesis; L-leucine from 3-methyl-2-oxobutanoate: step 4/4.</text>
</comment>
<evidence type="ECO:0000256" key="2">
    <source>
        <dbReference type="ARBA" id="ARBA00003109"/>
    </source>
</evidence>
<dbReference type="InterPro" id="IPR036038">
    <property type="entry name" value="Aminotransferase-like"/>
</dbReference>
<evidence type="ECO:0000256" key="7">
    <source>
        <dbReference type="ARBA" id="ARBA00022576"/>
    </source>
</evidence>
<evidence type="ECO:0000256" key="6">
    <source>
        <dbReference type="ARBA" id="ARBA00009320"/>
    </source>
</evidence>
<reference evidence="15 16" key="1">
    <citation type="submission" date="2018-11" db="EMBL/GenBank/DDBJ databases">
        <title>Genomic Encyclopedia of Type Strains, Phase IV (KMG-IV): sequencing the most valuable type-strain genomes for metagenomic binning, comparative biology and taxonomic classification.</title>
        <authorList>
            <person name="Goeker M."/>
        </authorList>
    </citation>
    <scope>NUCLEOTIDE SEQUENCE [LARGE SCALE GENOMIC DNA]</scope>
    <source>
        <strain evidence="15 16">DSM 5900</strain>
    </source>
</reference>
<organism evidence="15 16">
    <name type="scientific">Stella humosa</name>
    <dbReference type="NCBI Taxonomy" id="94"/>
    <lineage>
        <taxon>Bacteria</taxon>
        <taxon>Pseudomonadati</taxon>
        <taxon>Pseudomonadota</taxon>
        <taxon>Alphaproteobacteria</taxon>
        <taxon>Rhodospirillales</taxon>
        <taxon>Stellaceae</taxon>
        <taxon>Stella</taxon>
    </lineage>
</organism>
<dbReference type="FunFam" id="3.20.10.10:FF:000002">
    <property type="entry name" value="D-alanine aminotransferase"/>
    <property type="match status" value="1"/>
</dbReference>
<dbReference type="AlphaFoldDB" id="A0A3N1L0S4"/>
<dbReference type="Proteomes" id="UP000278222">
    <property type="component" value="Unassembled WGS sequence"/>
</dbReference>
<dbReference type="Pfam" id="PF01063">
    <property type="entry name" value="Aminotran_4"/>
    <property type="match status" value="1"/>
</dbReference>
<comment type="similarity">
    <text evidence="6 14">Belongs to the class-IV pyridoxal-phosphate-dependent aminotransferase family.</text>
</comment>
<dbReference type="InterPro" id="IPR043131">
    <property type="entry name" value="BCAT-like_N"/>
</dbReference>
<accession>A0A3N1L0S4</accession>
<keyword evidence="16" id="KW-1185">Reference proteome</keyword>
<comment type="catalytic activity">
    <reaction evidence="11 14">
        <text>L-valine + 2-oxoglutarate = 3-methyl-2-oxobutanoate + L-glutamate</text>
        <dbReference type="Rhea" id="RHEA:24813"/>
        <dbReference type="ChEBI" id="CHEBI:11851"/>
        <dbReference type="ChEBI" id="CHEBI:16810"/>
        <dbReference type="ChEBI" id="CHEBI:29985"/>
        <dbReference type="ChEBI" id="CHEBI:57762"/>
        <dbReference type="EC" id="2.6.1.42"/>
    </reaction>
</comment>
<keyword evidence="8 14" id="KW-0808">Transferase</keyword>
<proteinExistence type="inferred from homology"/>
<dbReference type="PANTHER" id="PTHR42743:SF11">
    <property type="entry name" value="AMINODEOXYCHORISMATE LYASE"/>
    <property type="match status" value="1"/>
</dbReference>